<protein>
    <recommendedName>
        <fullName evidence="4">Outer membrane protein beta-barrel domain-containing protein</fullName>
    </recommendedName>
</protein>
<name>A0A1G9LDE0_9BACT</name>
<sequence>MKKPLLSTLFVLASLAASAQISSGTRLREVSGVFDHQLFFYKGGYRTAQINVIPRFTWGKAVKDNTFRGWYLAPGVIFFDQGAGRDGRETYWTPSLSGGYFSRRYLRVADGLHVFGQGQIGGTAAVLLGSKASNPAEQLYQLSASASVGVTYLTKTNWGLTFGAGLVNLSLDYQRLPHNTANTTLRLNGSLSASSLSVGVTRFIGGDQAPTSVFTPKNESIYQTGQRFLGGDVNVAAPFDNSATSASVGFSRMKFKTSRTATGYRVLARFNVLDQSLGSNIARTRRWGVGFALARENYLPLGSKLSLFAQTQLIFGYYGESQKVPTRNNVESHGISFLPTLSPGIQYQVSDRWAIAATVGQLLLGEASVELRKQYLQGEINSNTFIPTASFSPTYRITNSGVSLRYFPGR</sequence>
<feature type="signal peptide" evidence="1">
    <location>
        <begin position="1"/>
        <end position="19"/>
    </location>
</feature>
<evidence type="ECO:0000313" key="2">
    <source>
        <dbReference type="EMBL" id="SDL59972.1"/>
    </source>
</evidence>
<keyword evidence="1" id="KW-0732">Signal</keyword>
<feature type="chain" id="PRO_5011707388" description="Outer membrane protein beta-barrel domain-containing protein" evidence="1">
    <location>
        <begin position="20"/>
        <end position="410"/>
    </location>
</feature>
<dbReference type="EMBL" id="FNGS01000002">
    <property type="protein sequence ID" value="SDL59972.1"/>
    <property type="molecule type" value="Genomic_DNA"/>
</dbReference>
<evidence type="ECO:0000313" key="3">
    <source>
        <dbReference type="Proteomes" id="UP000198901"/>
    </source>
</evidence>
<dbReference type="AlphaFoldDB" id="A0A1G9LDE0"/>
<accession>A0A1G9LDE0</accession>
<dbReference type="OrthoDB" id="945117at2"/>
<gene>
    <name evidence="2" type="ORF">SAMN04488090_1372</name>
</gene>
<dbReference type="RefSeq" id="WP_093199434.1">
    <property type="nucleotide sequence ID" value="NZ_FNGS01000002.1"/>
</dbReference>
<evidence type="ECO:0008006" key="4">
    <source>
        <dbReference type="Google" id="ProtNLM"/>
    </source>
</evidence>
<organism evidence="2 3">
    <name type="scientific">Siphonobacter aquaeclarae</name>
    <dbReference type="NCBI Taxonomy" id="563176"/>
    <lineage>
        <taxon>Bacteria</taxon>
        <taxon>Pseudomonadati</taxon>
        <taxon>Bacteroidota</taxon>
        <taxon>Cytophagia</taxon>
        <taxon>Cytophagales</taxon>
        <taxon>Cytophagaceae</taxon>
        <taxon>Siphonobacter</taxon>
    </lineage>
</organism>
<keyword evidence="3" id="KW-1185">Reference proteome</keyword>
<dbReference type="Proteomes" id="UP000198901">
    <property type="component" value="Unassembled WGS sequence"/>
</dbReference>
<proteinExistence type="predicted"/>
<evidence type="ECO:0000256" key="1">
    <source>
        <dbReference type="SAM" id="SignalP"/>
    </source>
</evidence>
<reference evidence="2 3" key="1">
    <citation type="submission" date="2016-10" db="EMBL/GenBank/DDBJ databases">
        <authorList>
            <person name="de Groot N.N."/>
        </authorList>
    </citation>
    <scope>NUCLEOTIDE SEQUENCE [LARGE SCALE GENOMIC DNA]</scope>
    <source>
        <strain evidence="2 3">DSM 21668</strain>
    </source>
</reference>